<name>A0A7S3A6T8_9RHOD</name>
<dbReference type="GO" id="GO:0016567">
    <property type="term" value="P:protein ubiquitination"/>
    <property type="evidence" value="ECO:0007669"/>
    <property type="project" value="TreeGrafter"/>
</dbReference>
<keyword evidence="2 4" id="KW-0853">WD repeat</keyword>
<protein>
    <recommendedName>
        <fullName evidence="5">EIPR1-like beta-propeller domain-containing protein</fullName>
    </recommendedName>
</protein>
<evidence type="ECO:0000256" key="4">
    <source>
        <dbReference type="PROSITE-ProRule" id="PRU00221"/>
    </source>
</evidence>
<reference evidence="6" key="1">
    <citation type="submission" date="2021-01" db="EMBL/GenBank/DDBJ databases">
        <authorList>
            <person name="Corre E."/>
            <person name="Pelletier E."/>
            <person name="Niang G."/>
            <person name="Scheremetjew M."/>
            <person name="Finn R."/>
            <person name="Kale V."/>
            <person name="Holt S."/>
            <person name="Cochrane G."/>
            <person name="Meng A."/>
            <person name="Brown T."/>
            <person name="Cohen L."/>
        </authorList>
    </citation>
    <scope>NUCLEOTIDE SEQUENCE</scope>
    <source>
        <strain evidence="6">CCMP 769</strain>
    </source>
</reference>
<dbReference type="SUPFAM" id="SSF50978">
    <property type="entry name" value="WD40 repeat-like"/>
    <property type="match status" value="1"/>
</dbReference>
<dbReference type="SMART" id="SM00320">
    <property type="entry name" value="WD40"/>
    <property type="match status" value="3"/>
</dbReference>
<dbReference type="Pfam" id="PF23609">
    <property type="entry name" value="Beta-prop_EIPR1"/>
    <property type="match status" value="1"/>
</dbReference>
<organism evidence="6">
    <name type="scientific">Rhodosorus marinus</name>
    <dbReference type="NCBI Taxonomy" id="101924"/>
    <lineage>
        <taxon>Eukaryota</taxon>
        <taxon>Rhodophyta</taxon>
        <taxon>Stylonematophyceae</taxon>
        <taxon>Stylonematales</taxon>
        <taxon>Stylonemataceae</taxon>
        <taxon>Rhodosorus</taxon>
    </lineage>
</organism>
<feature type="repeat" description="WD" evidence="4">
    <location>
        <begin position="231"/>
        <end position="263"/>
    </location>
</feature>
<evidence type="ECO:0000256" key="3">
    <source>
        <dbReference type="ARBA" id="ARBA00022737"/>
    </source>
</evidence>
<evidence type="ECO:0000313" key="7">
    <source>
        <dbReference type="EMBL" id="CAE0063481.1"/>
    </source>
</evidence>
<dbReference type="EMBL" id="HBHW01041033">
    <property type="protein sequence ID" value="CAE0063481.1"/>
    <property type="molecule type" value="Transcribed_RNA"/>
</dbReference>
<feature type="domain" description="EIPR1-like beta-propeller" evidence="5">
    <location>
        <begin position="11"/>
        <end position="263"/>
    </location>
</feature>
<comment type="similarity">
    <text evidence="1">Belongs to the WD repeat EIPR1 family.</text>
</comment>
<dbReference type="PROSITE" id="PS50082">
    <property type="entry name" value="WD_REPEATS_2"/>
    <property type="match status" value="2"/>
</dbReference>
<feature type="repeat" description="WD" evidence="4">
    <location>
        <begin position="197"/>
        <end position="229"/>
    </location>
</feature>
<evidence type="ECO:0000256" key="2">
    <source>
        <dbReference type="ARBA" id="ARBA00022574"/>
    </source>
</evidence>
<evidence type="ECO:0000259" key="5">
    <source>
        <dbReference type="Pfam" id="PF23609"/>
    </source>
</evidence>
<gene>
    <name evidence="6" type="ORF">RMAR00112_LOCUS31514</name>
    <name evidence="7" type="ORF">RMAR00112_LOCUS31553</name>
</gene>
<dbReference type="InterPro" id="IPR059104">
    <property type="entry name" value="Beta-prop_EIPR1-like"/>
</dbReference>
<accession>A0A7S3A6T8</accession>
<dbReference type="InterPro" id="IPR036322">
    <property type="entry name" value="WD40_repeat_dom_sf"/>
</dbReference>
<dbReference type="Pfam" id="PF00400">
    <property type="entry name" value="WD40"/>
    <property type="match status" value="1"/>
</dbReference>
<dbReference type="PROSITE" id="PS50294">
    <property type="entry name" value="WD_REPEATS_REGION"/>
    <property type="match status" value="1"/>
</dbReference>
<dbReference type="Gene3D" id="2.130.10.10">
    <property type="entry name" value="YVTN repeat-like/Quinoprotein amine dehydrogenase"/>
    <property type="match status" value="1"/>
</dbReference>
<dbReference type="PANTHER" id="PTHR14205">
    <property type="entry name" value="WD-REPEAT PROTEIN"/>
    <property type="match status" value="1"/>
</dbReference>
<dbReference type="AlphaFoldDB" id="A0A7S3A6T8"/>
<dbReference type="PANTHER" id="PTHR14205:SF15">
    <property type="entry name" value="EARP AND GARP COMPLEX-INTERACTING PROTEIN 1"/>
    <property type="match status" value="1"/>
</dbReference>
<evidence type="ECO:0000313" key="6">
    <source>
        <dbReference type="EMBL" id="CAE0063442.1"/>
    </source>
</evidence>
<dbReference type="EMBL" id="HBHW01040989">
    <property type="protein sequence ID" value="CAE0063442.1"/>
    <property type="molecule type" value="Transcribed_RNA"/>
</dbReference>
<dbReference type="InterPro" id="IPR001680">
    <property type="entry name" value="WD40_rpt"/>
</dbReference>
<proteinExistence type="inferred from homology"/>
<keyword evidence="3" id="KW-0677">Repeat</keyword>
<evidence type="ECO:0000256" key="1">
    <source>
        <dbReference type="ARBA" id="ARBA00005672"/>
    </source>
</evidence>
<dbReference type="InterPro" id="IPR040323">
    <property type="entry name" value="EIPR1"/>
</dbReference>
<sequence length="329" mass="35558">MGAGGQISLMYGTRCLCTSAQPDNIQFFVGTASLTEGNRIVALEFRASASSNSIVEKARYDVDGEISSISSLPSAGSSDLLATIGPGIVKVTSFDNGGFEEVSRYQVEGKPRSVDWGSSKKLAAATSTQVNLLEVNEGALVQTESIKRDSIVASRCDPNGSGSRAAIATLDEVSIFDLRKDLSKPSTTLKLKRTLELDFNPNRSNLLATGGESGQVEVWDLRRGDVPVSKYYGHSHWVRSVRFNPLHDDLLLSGGTDGVVHLWRDTGITSSDDTVSVFDSVSAYPEHDDCIYGLSWSFSDEFAFSSVSYDGRFVLNFVPADIKNEILLS</sequence>
<dbReference type="InterPro" id="IPR015943">
    <property type="entry name" value="WD40/YVTN_repeat-like_dom_sf"/>
</dbReference>